<accession>A0AA38IGE9</accession>
<dbReference type="Proteomes" id="UP001168821">
    <property type="component" value="Unassembled WGS sequence"/>
</dbReference>
<evidence type="ECO:0000313" key="2">
    <source>
        <dbReference type="Proteomes" id="UP001168821"/>
    </source>
</evidence>
<proteinExistence type="predicted"/>
<organism evidence="1 2">
    <name type="scientific">Zophobas morio</name>
    <dbReference type="NCBI Taxonomy" id="2755281"/>
    <lineage>
        <taxon>Eukaryota</taxon>
        <taxon>Metazoa</taxon>
        <taxon>Ecdysozoa</taxon>
        <taxon>Arthropoda</taxon>
        <taxon>Hexapoda</taxon>
        <taxon>Insecta</taxon>
        <taxon>Pterygota</taxon>
        <taxon>Neoptera</taxon>
        <taxon>Endopterygota</taxon>
        <taxon>Coleoptera</taxon>
        <taxon>Polyphaga</taxon>
        <taxon>Cucujiformia</taxon>
        <taxon>Tenebrionidae</taxon>
        <taxon>Zophobas</taxon>
    </lineage>
</organism>
<reference evidence="1" key="1">
    <citation type="journal article" date="2023" name="G3 (Bethesda)">
        <title>Whole genome assemblies of Zophobas morio and Tenebrio molitor.</title>
        <authorList>
            <person name="Kaur S."/>
            <person name="Stinson S.A."/>
            <person name="diCenzo G.C."/>
        </authorList>
    </citation>
    <scope>NUCLEOTIDE SEQUENCE</scope>
    <source>
        <strain evidence="1">QUZm001</strain>
    </source>
</reference>
<dbReference type="EMBL" id="JALNTZ010000004">
    <property type="protein sequence ID" value="KAJ3653472.1"/>
    <property type="molecule type" value="Genomic_DNA"/>
</dbReference>
<name>A0AA38IGE9_9CUCU</name>
<dbReference type="AlphaFoldDB" id="A0AA38IGE9"/>
<keyword evidence="2" id="KW-1185">Reference proteome</keyword>
<comment type="caution">
    <text evidence="1">The sequence shown here is derived from an EMBL/GenBank/DDBJ whole genome shotgun (WGS) entry which is preliminary data.</text>
</comment>
<gene>
    <name evidence="1" type="ORF">Zmor_012721</name>
</gene>
<sequence>MRSNLLCFLRHPSRDYGKLQLKSRDFRCNNVSENDAVVRALKETMRRLLDAWIAGGRGDASSGWGFGNVWSFKLHGHVEVDIRKVDLCGRNRKLEWTWNGLKET</sequence>
<protein>
    <submittedName>
        <fullName evidence="1">Uncharacterized protein</fullName>
    </submittedName>
</protein>
<evidence type="ECO:0000313" key="1">
    <source>
        <dbReference type="EMBL" id="KAJ3653472.1"/>
    </source>
</evidence>